<protein>
    <submittedName>
        <fullName evidence="1">Uncharacterized protein</fullName>
    </submittedName>
</protein>
<proteinExistence type="predicted"/>
<dbReference type="Proteomes" id="UP001596958">
    <property type="component" value="Unassembled WGS sequence"/>
</dbReference>
<dbReference type="EMBL" id="JBHTHU010000021">
    <property type="protein sequence ID" value="MFD0751889.1"/>
    <property type="molecule type" value="Genomic_DNA"/>
</dbReference>
<sequence length="62" mass="7234">MKRKSKTEYVLSDISFDDFMAHPDAVSKTERSVVELAEEAKLTARALKMQDHQLKKARRKNR</sequence>
<reference evidence="2" key="1">
    <citation type="journal article" date="2019" name="Int. J. Syst. Evol. Microbiol.">
        <title>The Global Catalogue of Microorganisms (GCM) 10K type strain sequencing project: providing services to taxonomists for standard genome sequencing and annotation.</title>
        <authorList>
            <consortium name="The Broad Institute Genomics Platform"/>
            <consortium name="The Broad Institute Genome Sequencing Center for Infectious Disease"/>
            <person name="Wu L."/>
            <person name="Ma J."/>
        </authorList>
    </citation>
    <scope>NUCLEOTIDE SEQUENCE [LARGE SCALE GENOMIC DNA]</scope>
    <source>
        <strain evidence="2">CCUG 63418</strain>
    </source>
</reference>
<comment type="caution">
    <text evidence="1">The sequence shown here is derived from an EMBL/GenBank/DDBJ whole genome shotgun (WGS) entry which is preliminary data.</text>
</comment>
<evidence type="ECO:0000313" key="1">
    <source>
        <dbReference type="EMBL" id="MFD0751889.1"/>
    </source>
</evidence>
<dbReference type="RefSeq" id="WP_377102198.1">
    <property type="nucleotide sequence ID" value="NZ_JBHTHU010000021.1"/>
</dbReference>
<name>A0ABW2YZK8_9SPHI</name>
<keyword evidence="2" id="KW-1185">Reference proteome</keyword>
<gene>
    <name evidence="1" type="ORF">ACFQZS_17175</name>
</gene>
<organism evidence="1 2">
    <name type="scientific">Mucilaginibacter calamicampi</name>
    <dbReference type="NCBI Taxonomy" id="1302352"/>
    <lineage>
        <taxon>Bacteria</taxon>
        <taxon>Pseudomonadati</taxon>
        <taxon>Bacteroidota</taxon>
        <taxon>Sphingobacteriia</taxon>
        <taxon>Sphingobacteriales</taxon>
        <taxon>Sphingobacteriaceae</taxon>
        <taxon>Mucilaginibacter</taxon>
    </lineage>
</organism>
<evidence type="ECO:0000313" key="2">
    <source>
        <dbReference type="Proteomes" id="UP001596958"/>
    </source>
</evidence>
<accession>A0ABW2YZK8</accession>